<gene>
    <name evidence="1" type="ORF">PSANT_06508</name>
</gene>
<organism evidence="1 2">
    <name type="scientific">Pseudozyma antarctica</name>
    <name type="common">Yeast</name>
    <name type="synonym">Candida antarctica</name>
    <dbReference type="NCBI Taxonomy" id="84753"/>
    <lineage>
        <taxon>Eukaryota</taxon>
        <taxon>Fungi</taxon>
        <taxon>Dikarya</taxon>
        <taxon>Basidiomycota</taxon>
        <taxon>Ustilaginomycotina</taxon>
        <taxon>Ustilaginomycetes</taxon>
        <taxon>Ustilaginales</taxon>
        <taxon>Ustilaginaceae</taxon>
        <taxon>Moesziomyces</taxon>
    </lineage>
</organism>
<keyword evidence="2" id="KW-1185">Reference proteome</keyword>
<comment type="caution">
    <text evidence="1">The sequence shown here is derived from an EMBL/GenBank/DDBJ whole genome shotgun (WGS) entry which is preliminary data.</text>
</comment>
<dbReference type="Proteomes" id="UP000325008">
    <property type="component" value="Unassembled WGS sequence"/>
</dbReference>
<sequence>MDGRASGGKKDGREGFSGCDYEFAIEATDGVSVHACILDSARSSCFRAGPFQRPTSNLAAARVHNRLAAPAAQHHADQIQFSHSPTTLAFIHRKYGKRCRIYGVKRQCGNNKAAGQNEAPVTMFDQK</sequence>
<evidence type="ECO:0000313" key="1">
    <source>
        <dbReference type="EMBL" id="SPO48817.1"/>
    </source>
</evidence>
<accession>A0A5C3FZ47</accession>
<proteinExistence type="predicted"/>
<reference evidence="1" key="1">
    <citation type="submission" date="2018-03" db="EMBL/GenBank/DDBJ databases">
        <authorList>
            <person name="Guldener U."/>
        </authorList>
    </citation>
    <scope>NUCLEOTIDE SEQUENCE [LARGE SCALE GENOMIC DNA]</scope>
    <source>
        <strain evidence="1">ATCC34888</strain>
    </source>
</reference>
<dbReference type="AlphaFoldDB" id="A0A5C3FZ47"/>
<name>A0A5C3FZ47_PSEA2</name>
<evidence type="ECO:0000313" key="2">
    <source>
        <dbReference type="Proteomes" id="UP000325008"/>
    </source>
</evidence>
<protein>
    <submittedName>
        <fullName evidence="1">Uncharacterized protein</fullName>
    </submittedName>
</protein>
<dbReference type="EMBL" id="OOIQ01000021">
    <property type="protein sequence ID" value="SPO48817.1"/>
    <property type="molecule type" value="Genomic_DNA"/>
</dbReference>